<feature type="non-terminal residue" evidence="2">
    <location>
        <position position="186"/>
    </location>
</feature>
<dbReference type="Proteomes" id="UP001497623">
    <property type="component" value="Unassembled WGS sequence"/>
</dbReference>
<organism evidence="2 3">
    <name type="scientific">Meganyctiphanes norvegica</name>
    <name type="common">Northern krill</name>
    <name type="synonym">Thysanopoda norvegica</name>
    <dbReference type="NCBI Taxonomy" id="48144"/>
    <lineage>
        <taxon>Eukaryota</taxon>
        <taxon>Metazoa</taxon>
        <taxon>Ecdysozoa</taxon>
        <taxon>Arthropoda</taxon>
        <taxon>Crustacea</taxon>
        <taxon>Multicrustacea</taxon>
        <taxon>Malacostraca</taxon>
        <taxon>Eumalacostraca</taxon>
        <taxon>Eucarida</taxon>
        <taxon>Euphausiacea</taxon>
        <taxon>Euphausiidae</taxon>
        <taxon>Meganyctiphanes</taxon>
    </lineage>
</organism>
<gene>
    <name evidence="2" type="ORF">MNOR_LOCUS34025</name>
</gene>
<name>A0AAV2S767_MEGNR</name>
<dbReference type="SUPFAM" id="SSF56436">
    <property type="entry name" value="C-type lectin-like"/>
    <property type="match status" value="1"/>
</dbReference>
<evidence type="ECO:0000259" key="1">
    <source>
        <dbReference type="PROSITE" id="PS50041"/>
    </source>
</evidence>
<protein>
    <recommendedName>
        <fullName evidence="1">C-type lectin domain-containing protein</fullName>
    </recommendedName>
</protein>
<reference evidence="2 3" key="1">
    <citation type="submission" date="2024-05" db="EMBL/GenBank/DDBJ databases">
        <authorList>
            <person name="Wallberg A."/>
        </authorList>
    </citation>
    <scope>NUCLEOTIDE SEQUENCE [LARGE SCALE GENOMIC DNA]</scope>
</reference>
<evidence type="ECO:0000313" key="2">
    <source>
        <dbReference type="EMBL" id="CAL4170644.1"/>
    </source>
</evidence>
<dbReference type="SMART" id="SM00034">
    <property type="entry name" value="CLECT"/>
    <property type="match status" value="1"/>
</dbReference>
<dbReference type="InterPro" id="IPR001304">
    <property type="entry name" value="C-type_lectin-like"/>
</dbReference>
<feature type="domain" description="C-type lectin" evidence="1">
    <location>
        <begin position="60"/>
        <end position="175"/>
    </location>
</feature>
<dbReference type="Gene3D" id="3.10.100.10">
    <property type="entry name" value="Mannose-Binding Protein A, subunit A"/>
    <property type="match status" value="1"/>
</dbReference>
<evidence type="ECO:0000313" key="3">
    <source>
        <dbReference type="Proteomes" id="UP001497623"/>
    </source>
</evidence>
<dbReference type="AlphaFoldDB" id="A0AAV2S767"/>
<dbReference type="InterPro" id="IPR016187">
    <property type="entry name" value="CTDL_fold"/>
</dbReference>
<dbReference type="CDD" id="cd00037">
    <property type="entry name" value="CLECT"/>
    <property type="match status" value="1"/>
</dbReference>
<dbReference type="Pfam" id="PF00059">
    <property type="entry name" value="Lectin_C"/>
    <property type="match status" value="1"/>
</dbReference>
<accession>A0AAV2S767</accession>
<dbReference type="EMBL" id="CAXKWB010050966">
    <property type="protein sequence ID" value="CAL4170644.1"/>
    <property type="molecule type" value="Genomic_DNA"/>
</dbReference>
<dbReference type="PROSITE" id="PS50041">
    <property type="entry name" value="C_TYPE_LECTIN_2"/>
    <property type="match status" value="1"/>
</dbReference>
<feature type="non-terminal residue" evidence="2">
    <location>
        <position position="1"/>
    </location>
</feature>
<proteinExistence type="predicted"/>
<comment type="caution">
    <text evidence="2">The sequence shown here is derived from an EMBL/GenBank/DDBJ whole genome shotgun (WGS) entry which is preliminary data.</text>
</comment>
<sequence>HLQNMLHQATCDKKLQFICEKPNPNSTVPVPGPSPNSTVPVPAPSYVGDLSWCTSPLQTVGSQCFFFSEGLDAEQLMNRWLALSFCKENGGSLAEPNSLEILKDHYRGRTGVRLWVGAKKSHGSSSFVWELKQENVNASWITAHYLARGDCLQYRSGTNMLHQATCDKKLQFICERPNPNSLVPVP</sequence>
<keyword evidence="3" id="KW-1185">Reference proteome</keyword>
<dbReference type="InterPro" id="IPR016186">
    <property type="entry name" value="C-type_lectin-like/link_sf"/>
</dbReference>